<evidence type="ECO:0008006" key="3">
    <source>
        <dbReference type="Google" id="ProtNLM"/>
    </source>
</evidence>
<reference evidence="1 2" key="1">
    <citation type="submission" date="2019-02" db="EMBL/GenBank/DDBJ databases">
        <title>Deep-cultivation of Planctomycetes and their phenomic and genomic characterization uncovers novel biology.</title>
        <authorList>
            <person name="Wiegand S."/>
            <person name="Jogler M."/>
            <person name="Boedeker C."/>
            <person name="Pinto D."/>
            <person name="Vollmers J."/>
            <person name="Rivas-Marin E."/>
            <person name="Kohn T."/>
            <person name="Peeters S.H."/>
            <person name="Heuer A."/>
            <person name="Rast P."/>
            <person name="Oberbeckmann S."/>
            <person name="Bunk B."/>
            <person name="Jeske O."/>
            <person name="Meyerdierks A."/>
            <person name="Storesund J.E."/>
            <person name="Kallscheuer N."/>
            <person name="Luecker S."/>
            <person name="Lage O.M."/>
            <person name="Pohl T."/>
            <person name="Merkel B.J."/>
            <person name="Hornburger P."/>
            <person name="Mueller R.-W."/>
            <person name="Bruemmer F."/>
            <person name="Labrenz M."/>
            <person name="Spormann A.M."/>
            <person name="Op Den Camp H."/>
            <person name="Overmann J."/>
            <person name="Amann R."/>
            <person name="Jetten M.S.M."/>
            <person name="Mascher T."/>
            <person name="Medema M.H."/>
            <person name="Devos D.P."/>
            <person name="Kaster A.-K."/>
            <person name="Ovreas L."/>
            <person name="Rohde M."/>
            <person name="Galperin M.Y."/>
            <person name="Jogler C."/>
        </authorList>
    </citation>
    <scope>NUCLEOTIDE SEQUENCE [LARGE SCALE GENOMIC DNA]</scope>
    <source>
        <strain evidence="1 2">Pla100</strain>
    </source>
</reference>
<gene>
    <name evidence="1" type="ORF">Pla100_02400</name>
</gene>
<accession>A0A5C6AWB0</accession>
<proteinExistence type="predicted"/>
<dbReference type="InterPro" id="IPR011447">
    <property type="entry name" value="DUF1552"/>
</dbReference>
<dbReference type="Proteomes" id="UP000316213">
    <property type="component" value="Unassembled WGS sequence"/>
</dbReference>
<evidence type="ECO:0000313" key="2">
    <source>
        <dbReference type="Proteomes" id="UP000316213"/>
    </source>
</evidence>
<dbReference type="PROSITE" id="PS51318">
    <property type="entry name" value="TAT"/>
    <property type="match status" value="1"/>
</dbReference>
<organism evidence="1 2">
    <name type="scientific">Neorhodopirellula pilleata</name>
    <dbReference type="NCBI Taxonomy" id="2714738"/>
    <lineage>
        <taxon>Bacteria</taxon>
        <taxon>Pseudomonadati</taxon>
        <taxon>Planctomycetota</taxon>
        <taxon>Planctomycetia</taxon>
        <taxon>Pirellulales</taxon>
        <taxon>Pirellulaceae</taxon>
        <taxon>Neorhodopirellula</taxon>
    </lineage>
</organism>
<name>A0A5C6AWB0_9BACT</name>
<dbReference type="AlphaFoldDB" id="A0A5C6AWB0"/>
<evidence type="ECO:0000313" key="1">
    <source>
        <dbReference type="EMBL" id="TWU03322.1"/>
    </source>
</evidence>
<dbReference type="OrthoDB" id="9146593at2"/>
<dbReference type="Pfam" id="PF07586">
    <property type="entry name" value="HXXSHH"/>
    <property type="match status" value="1"/>
</dbReference>
<protein>
    <recommendedName>
        <fullName evidence="3">Secreted protein containing DUF1552</fullName>
    </recommendedName>
</protein>
<sequence>MTNRHLPTNLKGGHRIDRRTLLRSTGFALGLPMLESMTPMASSAFATPDSGNASQSAPVRMACVFFPNGAIPSAWRVSPELKAENTDLVTKDWEFSESLRPLENVRSKINIIDGLALDSGRSKSDGAGDHARGGSTFLTAARPVKTSSNIRLGISVDQVAATALTGQTLLPSIELGLVDSRNAGSCDSGYSCAYSSNISWRNETQPMPKETIPRLAFERLFGTGDAAAEREQRMVRKSILDIVRRDAEKLMKQVGQTDRRKLDEYFTSIREIELRIERTEAEDQASLPDLQVPFGRVSAFREHVRLMYDLMVVAFQTDTTRVATLMVDNAGGNRSYTEVGVKDAHHGLSHHREKPDTVEKIRKIDHYLVEQFAYFVEKLDATSDAHGSLLDQSMILYGSGLGDGNRHTHHDLPIVVAGGAGGRIEGGRLLRYASEQPMANLFMSMLGGMSVQVDSIGDSTGTLAGFLS</sequence>
<keyword evidence="2" id="KW-1185">Reference proteome</keyword>
<dbReference type="InterPro" id="IPR006311">
    <property type="entry name" value="TAT_signal"/>
</dbReference>
<dbReference type="EMBL" id="SJPM01000001">
    <property type="protein sequence ID" value="TWU03322.1"/>
    <property type="molecule type" value="Genomic_DNA"/>
</dbReference>
<comment type="caution">
    <text evidence="1">The sequence shown here is derived from an EMBL/GenBank/DDBJ whole genome shotgun (WGS) entry which is preliminary data.</text>
</comment>
<dbReference type="RefSeq" id="WP_146575865.1">
    <property type="nucleotide sequence ID" value="NZ_SJPM01000001.1"/>
</dbReference>